<feature type="transmembrane region" description="Helical" evidence="1">
    <location>
        <begin position="6"/>
        <end position="25"/>
    </location>
</feature>
<keyword evidence="1" id="KW-1133">Transmembrane helix</keyword>
<reference evidence="2" key="1">
    <citation type="submission" date="2019-08" db="EMBL/GenBank/DDBJ databases">
        <authorList>
            <person name="Kucharzyk K."/>
            <person name="Murdoch R.W."/>
            <person name="Higgins S."/>
            <person name="Loffler F."/>
        </authorList>
    </citation>
    <scope>NUCLEOTIDE SEQUENCE</scope>
</reference>
<feature type="transmembrane region" description="Helical" evidence="1">
    <location>
        <begin position="46"/>
        <end position="63"/>
    </location>
</feature>
<feature type="transmembrane region" description="Helical" evidence="1">
    <location>
        <begin position="69"/>
        <end position="87"/>
    </location>
</feature>
<protein>
    <submittedName>
        <fullName evidence="2">Uncharacterized protein</fullName>
    </submittedName>
</protein>
<evidence type="ECO:0000313" key="2">
    <source>
        <dbReference type="EMBL" id="MPN33715.1"/>
    </source>
</evidence>
<dbReference type="AlphaFoldDB" id="A0A645H3V2"/>
<accession>A0A645H3V2</accession>
<keyword evidence="1" id="KW-0812">Transmembrane</keyword>
<gene>
    <name evidence="2" type="ORF">SDC9_181206</name>
</gene>
<keyword evidence="1" id="KW-0472">Membrane</keyword>
<evidence type="ECO:0000256" key="1">
    <source>
        <dbReference type="SAM" id="Phobius"/>
    </source>
</evidence>
<sequence>MYVVVNAFFLPFFMIQWSSSTFNVVNRVHEENMRIEYMINRDIALNSGRAVSAILLLILLTKFNDISILKFYLVVISLAPLVSGYFLRKLKKVLEGAYEADSPT</sequence>
<organism evidence="2">
    <name type="scientific">bioreactor metagenome</name>
    <dbReference type="NCBI Taxonomy" id="1076179"/>
    <lineage>
        <taxon>unclassified sequences</taxon>
        <taxon>metagenomes</taxon>
        <taxon>ecological metagenomes</taxon>
    </lineage>
</organism>
<name>A0A645H3V2_9ZZZZ</name>
<dbReference type="EMBL" id="VSSQ01086354">
    <property type="protein sequence ID" value="MPN33715.1"/>
    <property type="molecule type" value="Genomic_DNA"/>
</dbReference>
<comment type="caution">
    <text evidence="2">The sequence shown here is derived from an EMBL/GenBank/DDBJ whole genome shotgun (WGS) entry which is preliminary data.</text>
</comment>
<proteinExistence type="predicted"/>